<evidence type="ECO:0000256" key="3">
    <source>
        <dbReference type="ARBA" id="ARBA00022692"/>
    </source>
</evidence>
<comment type="subcellular location">
    <subcellularLocation>
        <location evidence="1">Membrane</location>
        <topology evidence="1">Multi-pass membrane protein</topology>
    </subcellularLocation>
</comment>
<keyword evidence="3 7" id="KW-0812">Transmembrane</keyword>
<protein>
    <submittedName>
        <fullName evidence="8">NRAMP (Natural resistance-associated macrophage protein) metal ion transporters</fullName>
    </submittedName>
</protein>
<feature type="transmembrane region" description="Helical" evidence="7">
    <location>
        <begin position="157"/>
        <end position="176"/>
    </location>
</feature>
<feature type="transmembrane region" description="Helical" evidence="7">
    <location>
        <begin position="298"/>
        <end position="325"/>
    </location>
</feature>
<feature type="transmembrane region" description="Helical" evidence="7">
    <location>
        <begin position="54"/>
        <end position="73"/>
    </location>
</feature>
<keyword evidence="4" id="KW-0769">Symport</keyword>
<sequence length="432" mass="46413">MATGREQLETAKAEALEESWLAKLGPGLVTGAADDDPSGIATYAQAGATFGFNLLWSMLLTYPLMVGIQVVSARIGRVSGRGLASNMRRIYPPWILYVCVVLLLVANTINIAADIAAMGDAFRLLVGGSAKWYAAGFGLLSALLQIFIPYKRYVAILKWLTLALLAYAATAFVIHVPWGEAARRTLLPHISWQQEYIVTLVAILGTTISPYLFFWQASEEVEQLRATAGARPVRKAPEQARVQLSRIQIDTYVGMGFSNLVAFFIILTTAVTLHANGVTSIETSAQAAEALKPAAGDFAFSLFALGIIGTGMLALPVLAGSSAYAMAGAFRWRNSLELKPALAKEFYGVIAFATLGGVALQFTGLDPIKALYWSAVINGVISGPIMVVTMLMATDERVMGRFVVRGRVKLLGWAATALMIAASLTMFYTLLV</sequence>
<dbReference type="PANTHER" id="PTHR11706">
    <property type="entry name" value="SOLUTE CARRIER PROTEIN FAMILY 11 MEMBER"/>
    <property type="match status" value="1"/>
</dbReference>
<dbReference type="GO" id="GO:0015293">
    <property type="term" value="F:symporter activity"/>
    <property type="evidence" value="ECO:0007669"/>
    <property type="project" value="UniProtKB-KW"/>
</dbReference>
<name>A0A239JPA8_9BURK</name>
<dbReference type="GO" id="GO:0005886">
    <property type="term" value="C:plasma membrane"/>
    <property type="evidence" value="ECO:0007669"/>
    <property type="project" value="TreeGrafter"/>
</dbReference>
<dbReference type="GO" id="GO:0005384">
    <property type="term" value="F:manganese ion transmembrane transporter activity"/>
    <property type="evidence" value="ECO:0007669"/>
    <property type="project" value="TreeGrafter"/>
</dbReference>
<evidence type="ECO:0000256" key="5">
    <source>
        <dbReference type="ARBA" id="ARBA00022989"/>
    </source>
</evidence>
<evidence type="ECO:0000256" key="4">
    <source>
        <dbReference type="ARBA" id="ARBA00022847"/>
    </source>
</evidence>
<dbReference type="RefSeq" id="WP_089400530.1">
    <property type="nucleotide sequence ID" value="NZ_FZOT01000013.1"/>
</dbReference>
<keyword evidence="5 7" id="KW-1133">Transmembrane helix</keyword>
<feature type="transmembrane region" description="Helical" evidence="7">
    <location>
        <begin position="132"/>
        <end position="150"/>
    </location>
</feature>
<dbReference type="GO" id="GO:0015086">
    <property type="term" value="F:cadmium ion transmembrane transporter activity"/>
    <property type="evidence" value="ECO:0007669"/>
    <property type="project" value="TreeGrafter"/>
</dbReference>
<keyword evidence="2" id="KW-0813">Transport</keyword>
<dbReference type="InterPro" id="IPR001046">
    <property type="entry name" value="NRAMP_fam"/>
</dbReference>
<dbReference type="GO" id="GO:0034755">
    <property type="term" value="P:iron ion transmembrane transport"/>
    <property type="evidence" value="ECO:0007669"/>
    <property type="project" value="TreeGrafter"/>
</dbReference>
<accession>A0A239JPA8</accession>
<reference evidence="8 9" key="1">
    <citation type="submission" date="2017-06" db="EMBL/GenBank/DDBJ databases">
        <authorList>
            <person name="Kim H.J."/>
            <person name="Triplett B.A."/>
        </authorList>
    </citation>
    <scope>NUCLEOTIDE SEQUENCE [LARGE SCALE GENOMIC DNA]</scope>
    <source>
        <strain evidence="8 9">U15</strain>
    </source>
</reference>
<feature type="transmembrane region" description="Helical" evidence="7">
    <location>
        <begin position="346"/>
        <end position="364"/>
    </location>
</feature>
<feature type="transmembrane region" description="Helical" evidence="7">
    <location>
        <begin position="94"/>
        <end position="112"/>
    </location>
</feature>
<evidence type="ECO:0000256" key="6">
    <source>
        <dbReference type="ARBA" id="ARBA00023136"/>
    </source>
</evidence>
<feature type="transmembrane region" description="Helical" evidence="7">
    <location>
        <begin position="251"/>
        <end position="273"/>
    </location>
</feature>
<keyword evidence="6 7" id="KW-0472">Membrane</keyword>
<feature type="transmembrane region" description="Helical" evidence="7">
    <location>
        <begin position="410"/>
        <end position="431"/>
    </location>
</feature>
<evidence type="ECO:0000256" key="2">
    <source>
        <dbReference type="ARBA" id="ARBA00022448"/>
    </source>
</evidence>
<keyword evidence="9" id="KW-1185">Reference proteome</keyword>
<dbReference type="PANTHER" id="PTHR11706:SF33">
    <property type="entry name" value="NATURAL RESISTANCE-ASSOCIATED MACROPHAGE PROTEIN 2"/>
    <property type="match status" value="1"/>
</dbReference>
<feature type="transmembrane region" description="Helical" evidence="7">
    <location>
        <begin position="196"/>
        <end position="215"/>
    </location>
</feature>
<organism evidence="8 9">
    <name type="scientific">Noviherbaspirillum humi</name>
    <dbReference type="NCBI Taxonomy" id="1688639"/>
    <lineage>
        <taxon>Bacteria</taxon>
        <taxon>Pseudomonadati</taxon>
        <taxon>Pseudomonadota</taxon>
        <taxon>Betaproteobacteria</taxon>
        <taxon>Burkholderiales</taxon>
        <taxon>Oxalobacteraceae</taxon>
        <taxon>Noviherbaspirillum</taxon>
    </lineage>
</organism>
<dbReference type="OrthoDB" id="9787548at2"/>
<dbReference type="Pfam" id="PF01566">
    <property type="entry name" value="Nramp"/>
    <property type="match status" value="1"/>
</dbReference>
<dbReference type="AlphaFoldDB" id="A0A239JPA8"/>
<evidence type="ECO:0000313" key="8">
    <source>
        <dbReference type="EMBL" id="SNT07248.1"/>
    </source>
</evidence>
<gene>
    <name evidence="8" type="ORF">SAMN06265795_11323</name>
</gene>
<evidence type="ECO:0000313" key="9">
    <source>
        <dbReference type="Proteomes" id="UP000198284"/>
    </source>
</evidence>
<dbReference type="EMBL" id="FZOT01000013">
    <property type="protein sequence ID" value="SNT07248.1"/>
    <property type="molecule type" value="Genomic_DNA"/>
</dbReference>
<proteinExistence type="predicted"/>
<dbReference type="Proteomes" id="UP000198284">
    <property type="component" value="Unassembled WGS sequence"/>
</dbReference>
<evidence type="ECO:0000256" key="7">
    <source>
        <dbReference type="SAM" id="Phobius"/>
    </source>
</evidence>
<feature type="transmembrane region" description="Helical" evidence="7">
    <location>
        <begin position="370"/>
        <end position="389"/>
    </location>
</feature>
<evidence type="ECO:0000256" key="1">
    <source>
        <dbReference type="ARBA" id="ARBA00004141"/>
    </source>
</evidence>